<evidence type="ECO:0000313" key="2">
    <source>
        <dbReference type="EMBL" id="GFR88138.1"/>
    </source>
</evidence>
<feature type="compositionally biased region" description="Low complexity" evidence="1">
    <location>
        <begin position="57"/>
        <end position="78"/>
    </location>
</feature>
<accession>A0AAV4GRJ7</accession>
<feature type="compositionally biased region" description="Basic residues" evidence="1">
    <location>
        <begin position="86"/>
        <end position="97"/>
    </location>
</feature>
<sequence length="141" mass="14890">MALKPVLKVKVDELFLRWLSDPDVQLSLRESLSQIGRGEIVTAPTGPVPGTQQNQQGRHSSLLSRGGAGASSIVSPVSPKLPSPRSPRRPLHTRKHNNNSGGIQGQINGSATEAGTTSKKRTLMLPASSTGMSSELKCDGD</sequence>
<gene>
    <name evidence="2" type="ORF">ElyMa_000762900</name>
</gene>
<evidence type="ECO:0000313" key="3">
    <source>
        <dbReference type="Proteomes" id="UP000762676"/>
    </source>
</evidence>
<dbReference type="Proteomes" id="UP000762676">
    <property type="component" value="Unassembled WGS sequence"/>
</dbReference>
<proteinExistence type="predicted"/>
<protein>
    <submittedName>
        <fullName evidence="2">Serine/threonine-protein phosphatase 2A regulatory subunit B'' subunit beta</fullName>
    </submittedName>
</protein>
<organism evidence="2 3">
    <name type="scientific">Elysia marginata</name>
    <dbReference type="NCBI Taxonomy" id="1093978"/>
    <lineage>
        <taxon>Eukaryota</taxon>
        <taxon>Metazoa</taxon>
        <taxon>Spiralia</taxon>
        <taxon>Lophotrochozoa</taxon>
        <taxon>Mollusca</taxon>
        <taxon>Gastropoda</taxon>
        <taxon>Heterobranchia</taxon>
        <taxon>Euthyneura</taxon>
        <taxon>Panpulmonata</taxon>
        <taxon>Sacoglossa</taxon>
        <taxon>Placobranchoidea</taxon>
        <taxon>Plakobranchidae</taxon>
        <taxon>Elysia</taxon>
    </lineage>
</organism>
<comment type="caution">
    <text evidence="2">The sequence shown here is derived from an EMBL/GenBank/DDBJ whole genome shotgun (WGS) entry which is preliminary data.</text>
</comment>
<name>A0AAV4GRJ7_9GAST</name>
<evidence type="ECO:0000256" key="1">
    <source>
        <dbReference type="SAM" id="MobiDB-lite"/>
    </source>
</evidence>
<dbReference type="EMBL" id="BMAT01001555">
    <property type="protein sequence ID" value="GFR88138.1"/>
    <property type="molecule type" value="Genomic_DNA"/>
</dbReference>
<dbReference type="AlphaFoldDB" id="A0AAV4GRJ7"/>
<keyword evidence="3" id="KW-1185">Reference proteome</keyword>
<feature type="compositionally biased region" description="Low complexity" evidence="1">
    <location>
        <begin position="98"/>
        <end position="110"/>
    </location>
</feature>
<feature type="region of interest" description="Disordered" evidence="1">
    <location>
        <begin position="38"/>
        <end position="141"/>
    </location>
</feature>
<reference evidence="2 3" key="1">
    <citation type="journal article" date="2021" name="Elife">
        <title>Chloroplast acquisition without the gene transfer in kleptoplastic sea slugs, Plakobranchus ocellatus.</title>
        <authorList>
            <person name="Maeda T."/>
            <person name="Takahashi S."/>
            <person name="Yoshida T."/>
            <person name="Shimamura S."/>
            <person name="Takaki Y."/>
            <person name="Nagai Y."/>
            <person name="Toyoda A."/>
            <person name="Suzuki Y."/>
            <person name="Arimoto A."/>
            <person name="Ishii H."/>
            <person name="Satoh N."/>
            <person name="Nishiyama T."/>
            <person name="Hasebe M."/>
            <person name="Maruyama T."/>
            <person name="Minagawa J."/>
            <person name="Obokata J."/>
            <person name="Shigenobu S."/>
        </authorList>
    </citation>
    <scope>NUCLEOTIDE SEQUENCE [LARGE SCALE GENOMIC DNA]</scope>
</reference>